<evidence type="ECO:0000256" key="2">
    <source>
        <dbReference type="ARBA" id="ARBA00022475"/>
    </source>
</evidence>
<keyword evidence="3 6" id="KW-0812">Transmembrane</keyword>
<reference evidence="7 8" key="1">
    <citation type="submission" date="2016-10" db="EMBL/GenBank/DDBJ databases">
        <authorList>
            <person name="de Groot N.N."/>
        </authorList>
    </citation>
    <scope>NUCLEOTIDE SEQUENCE [LARGE SCALE GENOMIC DNA]</scope>
    <source>
        <strain evidence="7">MBHS1</strain>
    </source>
</reference>
<dbReference type="InterPro" id="IPR005598">
    <property type="entry name" value="ATP_synth_I"/>
</dbReference>
<feature type="transmembrane region" description="Helical" evidence="6">
    <location>
        <begin position="96"/>
        <end position="118"/>
    </location>
</feature>
<evidence type="ECO:0000256" key="4">
    <source>
        <dbReference type="ARBA" id="ARBA00022989"/>
    </source>
</evidence>
<keyword evidence="4 6" id="KW-1133">Transmembrane helix</keyword>
<dbReference type="EMBL" id="FMSV02000556">
    <property type="protein sequence ID" value="SEH08720.1"/>
    <property type="molecule type" value="Genomic_DNA"/>
</dbReference>
<evidence type="ECO:0000313" key="8">
    <source>
        <dbReference type="Proteomes" id="UP000236724"/>
    </source>
</evidence>
<accession>A0A1H6FF74</accession>
<dbReference type="OrthoDB" id="5625301at2"/>
<comment type="subcellular location">
    <subcellularLocation>
        <location evidence="1">Cell membrane</location>
        <topology evidence="1">Multi-pass membrane protein</topology>
    </subcellularLocation>
</comment>
<dbReference type="RefSeq" id="WP_146066897.1">
    <property type="nucleotide sequence ID" value="NZ_FMSV02000556.1"/>
</dbReference>
<gene>
    <name evidence="7" type="ORF">MBHS_04612</name>
</gene>
<evidence type="ECO:0000256" key="3">
    <source>
        <dbReference type="ARBA" id="ARBA00022692"/>
    </source>
</evidence>
<dbReference type="GO" id="GO:0005886">
    <property type="term" value="C:plasma membrane"/>
    <property type="evidence" value="ECO:0007669"/>
    <property type="project" value="UniProtKB-SubCell"/>
</dbReference>
<name>A0A1H6FF74_9GAMM</name>
<dbReference type="AlphaFoldDB" id="A0A1H6FF74"/>
<proteinExistence type="predicted"/>
<evidence type="ECO:0000313" key="7">
    <source>
        <dbReference type="EMBL" id="SEH08720.1"/>
    </source>
</evidence>
<evidence type="ECO:0000256" key="1">
    <source>
        <dbReference type="ARBA" id="ARBA00004651"/>
    </source>
</evidence>
<feature type="transmembrane region" description="Helical" evidence="6">
    <location>
        <begin position="32"/>
        <end position="50"/>
    </location>
</feature>
<protein>
    <submittedName>
        <fullName evidence="7">ATP synthase I chain</fullName>
    </submittedName>
</protein>
<feature type="transmembrane region" description="Helical" evidence="6">
    <location>
        <begin position="56"/>
        <end position="76"/>
    </location>
</feature>
<dbReference type="Proteomes" id="UP000236724">
    <property type="component" value="Unassembled WGS sequence"/>
</dbReference>
<sequence length="161" mass="17540">MDDKHTPKQAVVEADANTAVLHADLMKASQRLLTTQITLTIGVAIGFYLYQGFSIFILISAVYGGFIAIFNVWLAVRRLQSAAKQAEYLPGTETGVFYLGAVQRFIATLSFFILGMWVLKLAPLPLLAAFAVAQLAYLMTADKASFDNDSGNLTQSGVRDK</sequence>
<dbReference type="Pfam" id="PF03899">
    <property type="entry name" value="ATP-synt_I"/>
    <property type="match status" value="1"/>
</dbReference>
<keyword evidence="5 6" id="KW-0472">Membrane</keyword>
<feature type="transmembrane region" description="Helical" evidence="6">
    <location>
        <begin position="124"/>
        <end position="141"/>
    </location>
</feature>
<keyword evidence="8" id="KW-1185">Reference proteome</keyword>
<keyword evidence="2" id="KW-1003">Cell membrane</keyword>
<evidence type="ECO:0000256" key="5">
    <source>
        <dbReference type="ARBA" id="ARBA00023136"/>
    </source>
</evidence>
<evidence type="ECO:0000256" key="6">
    <source>
        <dbReference type="SAM" id="Phobius"/>
    </source>
</evidence>
<organism evidence="7 8">
    <name type="scientific">Candidatus Venteria ishoeyi</name>
    <dbReference type="NCBI Taxonomy" id="1899563"/>
    <lineage>
        <taxon>Bacteria</taxon>
        <taxon>Pseudomonadati</taxon>
        <taxon>Pseudomonadota</taxon>
        <taxon>Gammaproteobacteria</taxon>
        <taxon>Thiotrichales</taxon>
        <taxon>Thiotrichaceae</taxon>
        <taxon>Venteria</taxon>
    </lineage>
</organism>